<organism evidence="8 9">
    <name type="scientific">Marinoscillum luteum</name>
    <dbReference type="NCBI Taxonomy" id="861051"/>
    <lineage>
        <taxon>Bacteria</taxon>
        <taxon>Pseudomonadati</taxon>
        <taxon>Bacteroidota</taxon>
        <taxon>Cytophagia</taxon>
        <taxon>Cytophagales</taxon>
        <taxon>Reichenbachiellaceae</taxon>
        <taxon>Marinoscillum</taxon>
    </lineage>
</organism>
<sequence length="272" mass="29498">MKVLKLNASLIIMIILSGCVASGGRVTSLLFAPSDDKKLGEQVSQEIANNPAEYPVLSESKYPQAYQYLNAMRDKILASNDIDYKSEFAWELKIIQDDQVLNAFATPGGYIYVYTGLIKYLEKADDLAGVMGHEIAHADRRHSIKQLEKQYGLNILLSIALGNEPTQLAQIAAQLAGTGAVLKFSRNAEAEADEYSVKYLGDTPYACNGAASFFQKLLDQGQTGGTPEFLSTHPSPKSRVSDINATAQSAACSTALIKETGMNYAQFKASLP</sequence>
<gene>
    <name evidence="8" type="ORF">ACHKAR_05890</name>
</gene>
<dbReference type="Proteomes" id="UP001610063">
    <property type="component" value="Unassembled WGS sequence"/>
</dbReference>
<comment type="cofactor">
    <cofactor evidence="6">
        <name>Zn(2+)</name>
        <dbReference type="ChEBI" id="CHEBI:29105"/>
    </cofactor>
    <text evidence="6">Binds 1 zinc ion per subunit.</text>
</comment>
<dbReference type="InterPro" id="IPR001915">
    <property type="entry name" value="Peptidase_M48"/>
</dbReference>
<dbReference type="EMBL" id="JBIPKE010000013">
    <property type="protein sequence ID" value="MFH6982958.1"/>
    <property type="molecule type" value="Genomic_DNA"/>
</dbReference>
<protein>
    <submittedName>
        <fullName evidence="8">M48 family metalloprotease</fullName>
        <ecNumber evidence="8">3.4.24.-</ecNumber>
    </submittedName>
</protein>
<keyword evidence="4 6" id="KW-0862">Zinc</keyword>
<dbReference type="EC" id="3.4.24.-" evidence="8"/>
<keyword evidence="3 6" id="KW-0378">Hydrolase</keyword>
<evidence type="ECO:0000259" key="7">
    <source>
        <dbReference type="Pfam" id="PF01435"/>
    </source>
</evidence>
<dbReference type="Pfam" id="PF01435">
    <property type="entry name" value="Peptidase_M48"/>
    <property type="match status" value="1"/>
</dbReference>
<evidence type="ECO:0000313" key="9">
    <source>
        <dbReference type="Proteomes" id="UP001610063"/>
    </source>
</evidence>
<evidence type="ECO:0000256" key="5">
    <source>
        <dbReference type="ARBA" id="ARBA00023049"/>
    </source>
</evidence>
<accession>A0ABW7N622</accession>
<reference evidence="8 9" key="1">
    <citation type="journal article" date="2013" name="Int. J. Syst. Evol. Microbiol.">
        <title>Marinoscillum luteum sp. nov., isolated from marine sediment.</title>
        <authorList>
            <person name="Cha I.T."/>
            <person name="Park S.J."/>
            <person name="Kim S.J."/>
            <person name="Kim J.G."/>
            <person name="Jung M.Y."/>
            <person name="Shin K.S."/>
            <person name="Kwon K.K."/>
            <person name="Yang S.H."/>
            <person name="Seo Y.S."/>
            <person name="Rhee S.K."/>
        </authorList>
    </citation>
    <scope>NUCLEOTIDE SEQUENCE [LARGE SCALE GENOMIC DNA]</scope>
    <source>
        <strain evidence="8 9">KCTC 23939</strain>
    </source>
</reference>
<dbReference type="PANTHER" id="PTHR22726:SF1">
    <property type="entry name" value="METALLOENDOPEPTIDASE OMA1, MITOCHONDRIAL"/>
    <property type="match status" value="1"/>
</dbReference>
<comment type="caution">
    <text evidence="8">The sequence shown here is derived from an EMBL/GenBank/DDBJ whole genome shotgun (WGS) entry which is preliminary data.</text>
</comment>
<evidence type="ECO:0000256" key="6">
    <source>
        <dbReference type="RuleBase" id="RU003983"/>
    </source>
</evidence>
<dbReference type="Gene3D" id="3.30.2010.10">
    <property type="entry name" value="Metalloproteases ('zincins'), catalytic domain"/>
    <property type="match status" value="1"/>
</dbReference>
<name>A0ABW7N622_9BACT</name>
<keyword evidence="2" id="KW-0479">Metal-binding</keyword>
<dbReference type="RefSeq" id="WP_221413289.1">
    <property type="nucleotide sequence ID" value="NZ_JBIPKE010000013.1"/>
</dbReference>
<feature type="domain" description="Peptidase M48" evidence="7">
    <location>
        <begin position="67"/>
        <end position="246"/>
    </location>
</feature>
<evidence type="ECO:0000256" key="4">
    <source>
        <dbReference type="ARBA" id="ARBA00022833"/>
    </source>
</evidence>
<proteinExistence type="inferred from homology"/>
<dbReference type="InterPro" id="IPR051156">
    <property type="entry name" value="Mito/Outer_Membr_Metalloprot"/>
</dbReference>
<evidence type="ECO:0000313" key="8">
    <source>
        <dbReference type="EMBL" id="MFH6982958.1"/>
    </source>
</evidence>
<evidence type="ECO:0000256" key="3">
    <source>
        <dbReference type="ARBA" id="ARBA00022801"/>
    </source>
</evidence>
<dbReference type="GO" id="GO:0008237">
    <property type="term" value="F:metallopeptidase activity"/>
    <property type="evidence" value="ECO:0007669"/>
    <property type="project" value="UniProtKB-KW"/>
</dbReference>
<evidence type="ECO:0000256" key="2">
    <source>
        <dbReference type="ARBA" id="ARBA00022723"/>
    </source>
</evidence>
<dbReference type="PANTHER" id="PTHR22726">
    <property type="entry name" value="METALLOENDOPEPTIDASE OMA1"/>
    <property type="match status" value="1"/>
</dbReference>
<evidence type="ECO:0000256" key="1">
    <source>
        <dbReference type="ARBA" id="ARBA00022670"/>
    </source>
</evidence>
<keyword evidence="1 6" id="KW-0645">Protease</keyword>
<keyword evidence="5 6" id="KW-0482">Metalloprotease</keyword>
<comment type="similarity">
    <text evidence="6">Belongs to the peptidase M48 family.</text>
</comment>
<dbReference type="PROSITE" id="PS51257">
    <property type="entry name" value="PROKAR_LIPOPROTEIN"/>
    <property type="match status" value="1"/>
</dbReference>
<keyword evidence="9" id="KW-1185">Reference proteome</keyword>